<dbReference type="AlphaFoldDB" id="A0A9D9EDN5"/>
<keyword evidence="2" id="KW-0378">Hydrolase</keyword>
<keyword evidence="3" id="KW-0732">Signal</keyword>
<dbReference type="PANTHER" id="PTHR43108">
    <property type="entry name" value="N-ACETYLGLUCOSAMINE-6-SULFATASE FAMILY MEMBER"/>
    <property type="match status" value="1"/>
</dbReference>
<sequence>MTRLKLICPMAGTAVLGMAAVVSCQQKDSKNGPYNIVYIMTDDHTAQMMSCYDTRYMETPNLDRIAADGVRFTNSFVANSLSGPSRACMLTGKHSCANRFYDNTTCVFDSTQQTFPKLLQQAGYQTAVIGKWHLESMPTGFDYWEIVPGQGDYYNPDFITMQNGTVHRHGYITDIITDDAIDWMENGRDKEKPFCLLIHHKAIHRNWMADTTYLSLYEDKTFPLPETFYDDYAGRPAAAAQEMSIEKDMDLIYDLKMLAQGKDSRLKRTYETMLSRMDKEQRAAWDRFYNPIIEDFIKKNPQGKELAEWKFQRYMRDYMKTVKSLDENVGRVLDYLEQEGLLENTLVVYTSDQGFYMGEHGWFDKRFMYEESMRTPLIMRLPDRFKRENGLEADGANKGKPRDIPELVQNIDYAPTFLELAGAEIPDDIQGESLVPLLKGEHPDTWRDALYYHFYEYPAEHMVKRHYGIRTDRYKLIHFYNDIDEWELFDLQSDPQELHNLYGQEGYETVTEGLKSRLLDLQEQYDDPVRFSPDRDKE</sequence>
<dbReference type="PANTHER" id="PTHR43108:SF6">
    <property type="entry name" value="N-SULPHOGLUCOSAMINE SULPHOHYDROLASE"/>
    <property type="match status" value="1"/>
</dbReference>
<dbReference type="SUPFAM" id="SSF53649">
    <property type="entry name" value="Alkaline phosphatase-like"/>
    <property type="match status" value="1"/>
</dbReference>
<feature type="chain" id="PRO_5038933364" evidence="3">
    <location>
        <begin position="20"/>
        <end position="538"/>
    </location>
</feature>
<evidence type="ECO:0000313" key="5">
    <source>
        <dbReference type="EMBL" id="MBO8446091.1"/>
    </source>
</evidence>
<name>A0A9D9EDN5_9BACT</name>
<dbReference type="PROSITE" id="PS51257">
    <property type="entry name" value="PROKAR_LIPOPROTEIN"/>
    <property type="match status" value="1"/>
</dbReference>
<dbReference type="InterPro" id="IPR017850">
    <property type="entry name" value="Alkaline_phosphatase_core_sf"/>
</dbReference>
<gene>
    <name evidence="5" type="ORF">IAC23_10445</name>
</gene>
<reference evidence="5" key="2">
    <citation type="journal article" date="2021" name="PeerJ">
        <title>Extensive microbial diversity within the chicken gut microbiome revealed by metagenomics and culture.</title>
        <authorList>
            <person name="Gilroy R."/>
            <person name="Ravi A."/>
            <person name="Getino M."/>
            <person name="Pursley I."/>
            <person name="Horton D.L."/>
            <person name="Alikhan N.F."/>
            <person name="Baker D."/>
            <person name="Gharbi K."/>
            <person name="Hall N."/>
            <person name="Watson M."/>
            <person name="Adriaenssens E.M."/>
            <person name="Foster-Nyarko E."/>
            <person name="Jarju S."/>
            <person name="Secka A."/>
            <person name="Antonio M."/>
            <person name="Oren A."/>
            <person name="Chaudhuri R.R."/>
            <person name="La Ragione R."/>
            <person name="Hildebrand F."/>
            <person name="Pallen M.J."/>
        </authorList>
    </citation>
    <scope>NUCLEOTIDE SEQUENCE</scope>
    <source>
        <strain evidence="5">D5-748</strain>
    </source>
</reference>
<evidence type="ECO:0000256" key="3">
    <source>
        <dbReference type="SAM" id="SignalP"/>
    </source>
</evidence>
<accession>A0A9D9EDN5</accession>
<feature type="signal peptide" evidence="3">
    <location>
        <begin position="1"/>
        <end position="19"/>
    </location>
</feature>
<comment type="similarity">
    <text evidence="1">Belongs to the sulfatase family.</text>
</comment>
<comment type="caution">
    <text evidence="5">The sequence shown here is derived from an EMBL/GenBank/DDBJ whole genome shotgun (WGS) entry which is preliminary data.</text>
</comment>
<dbReference type="InterPro" id="IPR024607">
    <property type="entry name" value="Sulfatase_CS"/>
</dbReference>
<dbReference type="PROSITE" id="PS00523">
    <property type="entry name" value="SULFATASE_1"/>
    <property type="match status" value="1"/>
</dbReference>
<dbReference type="InterPro" id="IPR032506">
    <property type="entry name" value="SGSH_C"/>
</dbReference>
<evidence type="ECO:0000256" key="1">
    <source>
        <dbReference type="ARBA" id="ARBA00008779"/>
    </source>
</evidence>
<dbReference type="Gene3D" id="3.40.720.10">
    <property type="entry name" value="Alkaline Phosphatase, subunit A"/>
    <property type="match status" value="2"/>
</dbReference>
<evidence type="ECO:0000259" key="4">
    <source>
        <dbReference type="Pfam" id="PF16347"/>
    </source>
</evidence>
<protein>
    <submittedName>
        <fullName evidence="5">Sulfatase</fullName>
    </submittedName>
</protein>
<dbReference type="PROSITE" id="PS00149">
    <property type="entry name" value="SULFATASE_2"/>
    <property type="match status" value="1"/>
</dbReference>
<evidence type="ECO:0000256" key="2">
    <source>
        <dbReference type="ARBA" id="ARBA00022801"/>
    </source>
</evidence>
<evidence type="ECO:0000313" key="6">
    <source>
        <dbReference type="Proteomes" id="UP000823619"/>
    </source>
</evidence>
<dbReference type="Proteomes" id="UP000823619">
    <property type="component" value="Unassembled WGS sequence"/>
</dbReference>
<proteinExistence type="inferred from homology"/>
<organism evidence="5 6">
    <name type="scientific">Candidatus Cryptobacteroides merdavium</name>
    <dbReference type="NCBI Taxonomy" id="2840769"/>
    <lineage>
        <taxon>Bacteria</taxon>
        <taxon>Pseudomonadati</taxon>
        <taxon>Bacteroidota</taxon>
        <taxon>Bacteroidia</taxon>
        <taxon>Bacteroidales</taxon>
        <taxon>Candidatus Cryptobacteroides</taxon>
    </lineage>
</organism>
<dbReference type="Pfam" id="PF16347">
    <property type="entry name" value="SGSH_C"/>
    <property type="match status" value="1"/>
</dbReference>
<dbReference type="GO" id="GO:0016787">
    <property type="term" value="F:hydrolase activity"/>
    <property type="evidence" value="ECO:0007669"/>
    <property type="project" value="UniProtKB-KW"/>
</dbReference>
<reference evidence="5" key="1">
    <citation type="submission" date="2020-10" db="EMBL/GenBank/DDBJ databases">
        <authorList>
            <person name="Gilroy R."/>
        </authorList>
    </citation>
    <scope>NUCLEOTIDE SEQUENCE</scope>
    <source>
        <strain evidence="5">D5-748</strain>
    </source>
</reference>
<dbReference type="CDD" id="cd16031">
    <property type="entry name" value="G6S_like"/>
    <property type="match status" value="1"/>
</dbReference>
<dbReference type="EMBL" id="JADIMO010000137">
    <property type="protein sequence ID" value="MBO8446091.1"/>
    <property type="molecule type" value="Genomic_DNA"/>
</dbReference>
<feature type="domain" description="N-sulphoglucosamine sulphohydrolase C-terminal" evidence="4">
    <location>
        <begin position="358"/>
        <end position="524"/>
    </location>
</feature>